<keyword evidence="1" id="KW-0472">Membrane</keyword>
<accession>A0A9N8DX81</accession>
<keyword evidence="1" id="KW-1133">Transmembrane helix</keyword>
<name>A0A9N8DX81_9STRA</name>
<keyword evidence="1" id="KW-0812">Transmembrane</keyword>
<proteinExistence type="predicted"/>
<evidence type="ECO:0000313" key="2">
    <source>
        <dbReference type="EMBL" id="CAB9508501.1"/>
    </source>
</evidence>
<comment type="caution">
    <text evidence="2">The sequence shown here is derived from an EMBL/GenBank/DDBJ whole genome shotgun (WGS) entry which is preliminary data.</text>
</comment>
<protein>
    <submittedName>
        <fullName evidence="2">Uncharacterized protein</fullName>
    </submittedName>
</protein>
<feature type="transmembrane region" description="Helical" evidence="1">
    <location>
        <begin position="6"/>
        <end position="26"/>
    </location>
</feature>
<evidence type="ECO:0000313" key="3">
    <source>
        <dbReference type="Proteomes" id="UP001153069"/>
    </source>
</evidence>
<dbReference type="AlphaFoldDB" id="A0A9N8DX81"/>
<organism evidence="2 3">
    <name type="scientific">Seminavis robusta</name>
    <dbReference type="NCBI Taxonomy" id="568900"/>
    <lineage>
        <taxon>Eukaryota</taxon>
        <taxon>Sar</taxon>
        <taxon>Stramenopiles</taxon>
        <taxon>Ochrophyta</taxon>
        <taxon>Bacillariophyta</taxon>
        <taxon>Bacillariophyceae</taxon>
        <taxon>Bacillariophycidae</taxon>
        <taxon>Naviculales</taxon>
        <taxon>Naviculaceae</taxon>
        <taxon>Seminavis</taxon>
    </lineage>
</organism>
<feature type="transmembrane region" description="Helical" evidence="1">
    <location>
        <begin position="143"/>
        <end position="161"/>
    </location>
</feature>
<evidence type="ECO:0000256" key="1">
    <source>
        <dbReference type="SAM" id="Phobius"/>
    </source>
</evidence>
<gene>
    <name evidence="2" type="ORF">SEMRO_349_G123571.1</name>
</gene>
<reference evidence="2" key="1">
    <citation type="submission" date="2020-06" db="EMBL/GenBank/DDBJ databases">
        <authorList>
            <consortium name="Plant Systems Biology data submission"/>
        </authorList>
    </citation>
    <scope>NUCLEOTIDE SEQUENCE</scope>
    <source>
        <strain evidence="2">D6</strain>
    </source>
</reference>
<dbReference type="Proteomes" id="UP001153069">
    <property type="component" value="Unassembled WGS sequence"/>
</dbReference>
<sequence length="226" mass="24131">MSGSGLFYLLLAIFILFVSVIGALGVGSSKPTNTPKCDGLIQRFGNNVVDIDNDSMIFAEFKHDHCTVNIGATLQTKEGIVASFVEFCCPNAQALEQAISEVESNGITHKPETECSSSCVHGNGGATITCSNENDFFGNSTQLAFLVLGCFFILVHIWQAWSSKLRADEAKQANVLAREANTIKANRIAIERSTEANTIAERSNAIAEQANTIAEAANRIATGGNP</sequence>
<dbReference type="EMBL" id="CAICTM010000348">
    <property type="protein sequence ID" value="CAB9508501.1"/>
    <property type="molecule type" value="Genomic_DNA"/>
</dbReference>
<keyword evidence="3" id="KW-1185">Reference proteome</keyword>